<keyword evidence="1" id="KW-1133">Transmembrane helix</keyword>
<evidence type="ECO:0000256" key="1">
    <source>
        <dbReference type="SAM" id="Phobius"/>
    </source>
</evidence>
<name>A0ABS7XMU1_9FLAO</name>
<keyword evidence="1" id="KW-0812">Transmembrane</keyword>
<gene>
    <name evidence="2" type="ORF">LBU54_01900</name>
</gene>
<organism evidence="2 3">
    <name type="scientific">Winogradskyella alexanderae</name>
    <dbReference type="NCBI Taxonomy" id="2877123"/>
    <lineage>
        <taxon>Bacteria</taxon>
        <taxon>Pseudomonadati</taxon>
        <taxon>Bacteroidota</taxon>
        <taxon>Flavobacteriia</taxon>
        <taxon>Flavobacteriales</taxon>
        <taxon>Flavobacteriaceae</taxon>
        <taxon>Winogradskyella</taxon>
    </lineage>
</organism>
<dbReference type="EMBL" id="JAIUJR010000001">
    <property type="protein sequence ID" value="MCA0131320.1"/>
    <property type="molecule type" value="Genomic_DNA"/>
</dbReference>
<reference evidence="3" key="1">
    <citation type="submission" date="2023-07" db="EMBL/GenBank/DDBJ databases">
        <authorList>
            <person name="Yue Y."/>
        </authorList>
    </citation>
    <scope>NUCLEOTIDE SEQUENCE [LARGE SCALE GENOMIC DNA]</scope>
    <source>
        <strain evidence="3">D23</strain>
    </source>
</reference>
<dbReference type="Proteomes" id="UP001198901">
    <property type="component" value="Unassembled WGS sequence"/>
</dbReference>
<accession>A0ABS7XMU1</accession>
<evidence type="ECO:0000313" key="3">
    <source>
        <dbReference type="Proteomes" id="UP001198901"/>
    </source>
</evidence>
<keyword evidence="1" id="KW-0472">Membrane</keyword>
<dbReference type="Gene3D" id="3.40.50.1000">
    <property type="entry name" value="HAD superfamily/HAD-like"/>
    <property type="match status" value="1"/>
</dbReference>
<evidence type="ECO:0000313" key="2">
    <source>
        <dbReference type="EMBL" id="MCA0131320.1"/>
    </source>
</evidence>
<sequence length="694" mass="82174">MSYCFNFTFVKTQIIPKLTEMNGRAMSKLTASREIKLLFINFFDYVVFRKFKEQKKDMLLAKLMIRELGIDLQTNQLFLILKDCKANAGIQNLDDCSSLTYQRIIDEVYARLISNKVLPRPAKTNFVNCFKLADVHSKVLTSAPNQSFIKLLTKLKNKGFKLYCYSESKDNYQAIKDYIETQGLQHLFEDVLMYDAKEAKAQKTLFFQRTLDEKAVTDEETLVISKENKNWFNELGVTPTSLETNSTETLKSLPEFKEYQGIVDNLYRACNNKSAPCHSDYILFYYVYIERLYKKAKRDNIKNICFLAREGLFLKKLFDHYQNQIALDKDNLIKSHYFKASRNSLMLASFKDIKEEKFEYLRRRWPNLSVDSFLKNFNFPKETKEGIVKAAGLENSHSTVIEGFLDTETFSVLKRTPEFVIAYNKTRHEQKKYFEAYLNSFNLDIKTEGIHLADIGWVGTMQNRLYEFFNHEIKVNGYYLGLREVHKIKENNLKYGLNFSLYPEIDFFDYILKANVELNEQLLAAGHGSTIAYTSKKNGYTIEEFEESEKRWFKKYIGPTQEFMFERFKELTQLLKNVCYDYNDEQYVMADYALKIGLFADKRKVMREVKIYEGFYENVGNFSVGLAFGQNLDRAQKIELFKNFFIYPEKAFRYVLRLKPMLLRREMYFLAYFIPTYLIYYYIRFRMKRKGLIP</sequence>
<protein>
    <submittedName>
        <fullName evidence="2">Uncharacterized protein</fullName>
    </submittedName>
</protein>
<feature type="transmembrane region" description="Helical" evidence="1">
    <location>
        <begin position="667"/>
        <end position="683"/>
    </location>
</feature>
<dbReference type="RefSeq" id="WP_224524896.1">
    <property type="nucleotide sequence ID" value="NZ_JAIUJR010000001.1"/>
</dbReference>
<dbReference type="SUPFAM" id="SSF56784">
    <property type="entry name" value="HAD-like"/>
    <property type="match status" value="1"/>
</dbReference>
<comment type="caution">
    <text evidence="2">The sequence shown here is derived from an EMBL/GenBank/DDBJ whole genome shotgun (WGS) entry which is preliminary data.</text>
</comment>
<proteinExistence type="predicted"/>
<keyword evidence="3" id="KW-1185">Reference proteome</keyword>
<dbReference type="InterPro" id="IPR036412">
    <property type="entry name" value="HAD-like_sf"/>
</dbReference>
<dbReference type="InterPro" id="IPR023214">
    <property type="entry name" value="HAD_sf"/>
</dbReference>